<dbReference type="EMBL" id="BSNW01000045">
    <property type="protein sequence ID" value="GLQ69686.1"/>
    <property type="molecule type" value="Genomic_DNA"/>
</dbReference>
<accession>A0ABQ5X1I1</accession>
<organism evidence="1 2">
    <name type="scientific">Gluconobacter albidus</name>
    <dbReference type="NCBI Taxonomy" id="318683"/>
    <lineage>
        <taxon>Bacteria</taxon>
        <taxon>Pseudomonadati</taxon>
        <taxon>Pseudomonadota</taxon>
        <taxon>Alphaproteobacteria</taxon>
        <taxon>Acetobacterales</taxon>
        <taxon>Acetobacteraceae</taxon>
        <taxon>Gluconobacter</taxon>
    </lineage>
</organism>
<evidence type="ECO:0000313" key="2">
    <source>
        <dbReference type="Proteomes" id="UP001156672"/>
    </source>
</evidence>
<keyword evidence="2" id="KW-1185">Reference proteome</keyword>
<dbReference type="InterPro" id="IPR036856">
    <property type="entry name" value="Ald_Oxase/Xan_DH_a/b_sf"/>
</dbReference>
<protein>
    <recommendedName>
        <fullName evidence="3">Aldehyde oxidase/xanthine dehydrogenase a/b hammerhead domain-containing protein</fullName>
    </recommendedName>
</protein>
<reference evidence="2" key="1">
    <citation type="journal article" date="2019" name="Int. J. Syst. Evol. Microbiol.">
        <title>The Global Catalogue of Microorganisms (GCM) 10K type strain sequencing project: providing services to taxonomists for standard genome sequencing and annotation.</title>
        <authorList>
            <consortium name="The Broad Institute Genomics Platform"/>
            <consortium name="The Broad Institute Genome Sequencing Center for Infectious Disease"/>
            <person name="Wu L."/>
            <person name="Ma J."/>
        </authorList>
    </citation>
    <scope>NUCLEOTIDE SEQUENCE [LARGE SCALE GENOMIC DNA]</scope>
    <source>
        <strain evidence="2">NBRC 3250</strain>
    </source>
</reference>
<gene>
    <name evidence="1" type="ORF">GCM10007866_21390</name>
</gene>
<dbReference type="Gene3D" id="3.90.1170.50">
    <property type="entry name" value="Aldehyde oxidase/xanthine dehydrogenase, a/b hammerhead"/>
    <property type="match status" value="1"/>
</dbReference>
<dbReference type="SUPFAM" id="SSF54665">
    <property type="entry name" value="CO dehydrogenase molybdoprotein N-domain-like"/>
    <property type="match status" value="1"/>
</dbReference>
<sequence length="54" mass="5808">MTLHSVKIGQPISRIDGLAKVTGQARYAAEPHPAGMLYGFIVNSAITRGRIETI</sequence>
<name>A0ABQ5X1I1_9PROT</name>
<proteinExistence type="predicted"/>
<comment type="caution">
    <text evidence="1">The sequence shown here is derived from an EMBL/GenBank/DDBJ whole genome shotgun (WGS) entry which is preliminary data.</text>
</comment>
<evidence type="ECO:0000313" key="1">
    <source>
        <dbReference type="EMBL" id="GLQ69686.1"/>
    </source>
</evidence>
<dbReference type="Proteomes" id="UP001156672">
    <property type="component" value="Unassembled WGS sequence"/>
</dbReference>
<evidence type="ECO:0008006" key="3">
    <source>
        <dbReference type="Google" id="ProtNLM"/>
    </source>
</evidence>